<evidence type="ECO:0000313" key="2">
    <source>
        <dbReference type="Proteomes" id="UP000013911"/>
    </source>
</evidence>
<protein>
    <recommendedName>
        <fullName evidence="3">Phage tail assembly protein</fullName>
    </recommendedName>
</protein>
<proteinExistence type="predicted"/>
<dbReference type="PATRIC" id="fig|1285586.5.peg.4552"/>
<reference evidence="1 2" key="1">
    <citation type="submission" date="2013-04" db="EMBL/GenBank/DDBJ databases">
        <title>Draft genome of the heavy metal tolerant bacterium Lysinibacillus sphaericus strain OT4b.31.</title>
        <authorList>
            <person name="Pena-Montenegro T.D."/>
            <person name="Dussan J."/>
        </authorList>
    </citation>
    <scope>NUCLEOTIDE SEQUENCE [LARGE SCALE GENOMIC DNA]</scope>
    <source>
        <strain evidence="1 2">OT4b.31</strain>
    </source>
</reference>
<accession>R7Z8G0</accession>
<comment type="caution">
    <text evidence="1">The sequence shown here is derived from an EMBL/GenBank/DDBJ whole genome shotgun (WGS) entry which is preliminary data.</text>
</comment>
<evidence type="ECO:0000313" key="1">
    <source>
        <dbReference type="EMBL" id="EON70398.1"/>
    </source>
</evidence>
<organism evidence="1 2">
    <name type="scientific">Lysinibacillus sphaericus OT4b.31</name>
    <dbReference type="NCBI Taxonomy" id="1285586"/>
    <lineage>
        <taxon>Bacteria</taxon>
        <taxon>Bacillati</taxon>
        <taxon>Bacillota</taxon>
        <taxon>Bacilli</taxon>
        <taxon>Bacillales</taxon>
        <taxon>Bacillaceae</taxon>
        <taxon>Lysinibacillus</taxon>
    </lineage>
</organism>
<dbReference type="AlphaFoldDB" id="R7Z8G0"/>
<dbReference type="eggNOG" id="ENOG503099P">
    <property type="taxonomic scope" value="Bacteria"/>
</dbReference>
<dbReference type="Proteomes" id="UP000013911">
    <property type="component" value="Unassembled WGS sequence"/>
</dbReference>
<name>R7Z8G0_LYSSH</name>
<dbReference type="RefSeq" id="WP_010861267.1">
    <property type="nucleotide sequence ID" value="NZ_KB933411.1"/>
</dbReference>
<dbReference type="HOGENOM" id="CLU_2167902_0_0_9"/>
<dbReference type="EMBL" id="AQPX01000036">
    <property type="protein sequence ID" value="EON70398.1"/>
    <property type="molecule type" value="Genomic_DNA"/>
</dbReference>
<sequence>MSEKQVNEKEAVAENPNVTIVVLKSPIEIDGAFLDEIKLDFGKMTGADVLKIDEELKAEGHTEGFNSVYNQQVLVRIASRASGILSDDLEKLSILDFAEVTFSARNFFFQ</sequence>
<gene>
    <name evidence="1" type="ORF">H131_21842</name>
</gene>
<evidence type="ECO:0008006" key="3">
    <source>
        <dbReference type="Google" id="ProtNLM"/>
    </source>
</evidence>